<feature type="transmembrane region" description="Helical" evidence="1">
    <location>
        <begin position="74"/>
        <end position="94"/>
    </location>
</feature>
<evidence type="ECO:0000256" key="1">
    <source>
        <dbReference type="SAM" id="Phobius"/>
    </source>
</evidence>
<feature type="transmembrane region" description="Helical" evidence="1">
    <location>
        <begin position="44"/>
        <end position="68"/>
    </location>
</feature>
<reference evidence="2" key="1">
    <citation type="submission" date="2016-06" db="EMBL/GenBank/DDBJ databases">
        <authorList>
            <person name="Van Tyne D."/>
        </authorList>
    </citation>
    <scope>NUCLEOTIDE SEQUENCE</scope>
    <source>
        <strain evidence="2">JM9A</strain>
    </source>
</reference>
<feature type="transmembrane region" description="Helical" evidence="1">
    <location>
        <begin position="137"/>
        <end position="165"/>
    </location>
</feature>
<proteinExistence type="predicted"/>
<gene>
    <name evidence="2" type="ORF">BAU18_000742</name>
</gene>
<dbReference type="PROSITE" id="PS51257">
    <property type="entry name" value="PROKAR_LIPOPROTEIN"/>
    <property type="match status" value="1"/>
</dbReference>
<name>A0ABV0F2B6_9ENTE</name>
<comment type="caution">
    <text evidence="2">The sequence shown here is derived from an EMBL/GenBank/DDBJ whole genome shotgun (WGS) entry which is preliminary data.</text>
</comment>
<keyword evidence="3" id="KW-1185">Reference proteome</keyword>
<dbReference type="EMBL" id="MAEI02000001">
    <property type="protein sequence ID" value="MEO1781163.1"/>
    <property type="molecule type" value="Genomic_DNA"/>
</dbReference>
<sequence>MTPKPTPPRFTAQRIAALALMTAACVVGRMLFTFLPNVQPLTAILLLLTLAFSLPEALLIAALSLVITNLFLGFGIWTVGQLLSYAVILLLFWLCTRLPLVGEKLWFQAGVAALMGFVYGFSYAIFNYFLLGMQVFWAYWLSGLSFDALHAAGNLGFYLLLAPILKGLSQRYPRK</sequence>
<accession>A0ABV0F2B6</accession>
<reference evidence="2" key="2">
    <citation type="submission" date="2024-02" db="EMBL/GenBank/DDBJ databases">
        <title>The Genome Sequence of Enterococcus diestrammenae JM9A.</title>
        <authorList>
            <person name="Earl A."/>
            <person name="Manson A."/>
            <person name="Gilmore M."/>
            <person name="Sanders J."/>
            <person name="Shea T."/>
            <person name="Howe W."/>
            <person name="Livny J."/>
            <person name="Cuomo C."/>
            <person name="Neafsey D."/>
            <person name="Birren B."/>
        </authorList>
    </citation>
    <scope>NUCLEOTIDE SEQUENCE</scope>
    <source>
        <strain evidence="2">JM9A</strain>
    </source>
</reference>
<organism evidence="2 3">
    <name type="scientific">Enterococcus diestrammenae</name>
    <dbReference type="NCBI Taxonomy" id="1155073"/>
    <lineage>
        <taxon>Bacteria</taxon>
        <taxon>Bacillati</taxon>
        <taxon>Bacillota</taxon>
        <taxon>Bacilli</taxon>
        <taxon>Lactobacillales</taxon>
        <taxon>Enterococcaceae</taxon>
        <taxon>Enterococcus</taxon>
    </lineage>
</organism>
<evidence type="ECO:0000313" key="2">
    <source>
        <dbReference type="EMBL" id="MEO1781163.1"/>
    </source>
</evidence>
<dbReference type="Proteomes" id="UP001429357">
    <property type="component" value="Unassembled WGS sequence"/>
</dbReference>
<keyword evidence="1" id="KW-1133">Transmembrane helix</keyword>
<dbReference type="Gene3D" id="1.10.1760.20">
    <property type="match status" value="1"/>
</dbReference>
<keyword evidence="1" id="KW-0812">Transmembrane</keyword>
<protein>
    <recommendedName>
        <fullName evidence="4">ECF transporter S component</fullName>
    </recommendedName>
</protein>
<feature type="transmembrane region" description="Helical" evidence="1">
    <location>
        <begin position="12"/>
        <end position="32"/>
    </location>
</feature>
<evidence type="ECO:0000313" key="3">
    <source>
        <dbReference type="Proteomes" id="UP001429357"/>
    </source>
</evidence>
<keyword evidence="1" id="KW-0472">Membrane</keyword>
<dbReference type="RefSeq" id="WP_161870770.1">
    <property type="nucleotide sequence ID" value="NZ_MAEI02000001.1"/>
</dbReference>
<feature type="transmembrane region" description="Helical" evidence="1">
    <location>
        <begin position="106"/>
        <end position="131"/>
    </location>
</feature>
<evidence type="ECO:0008006" key="4">
    <source>
        <dbReference type="Google" id="ProtNLM"/>
    </source>
</evidence>